<keyword evidence="3" id="KW-1185">Reference proteome</keyword>
<protein>
    <submittedName>
        <fullName evidence="2">Uncharacterized protein</fullName>
    </submittedName>
</protein>
<dbReference type="EMBL" id="CP036262">
    <property type="protein sequence ID" value="QDS92419.1"/>
    <property type="molecule type" value="Genomic_DNA"/>
</dbReference>
<feature type="transmembrane region" description="Helical" evidence="1">
    <location>
        <begin position="13"/>
        <end position="32"/>
    </location>
</feature>
<dbReference type="KEGG" id="rml:FF011L_11620"/>
<keyword evidence="1" id="KW-1133">Transmembrane helix</keyword>
<gene>
    <name evidence="2" type="ORF">FF011L_11620</name>
</gene>
<keyword evidence="1" id="KW-0472">Membrane</keyword>
<reference evidence="2 3" key="1">
    <citation type="submission" date="2019-02" db="EMBL/GenBank/DDBJ databases">
        <title>Deep-cultivation of Planctomycetes and their phenomic and genomic characterization uncovers novel biology.</title>
        <authorList>
            <person name="Wiegand S."/>
            <person name="Jogler M."/>
            <person name="Boedeker C."/>
            <person name="Pinto D."/>
            <person name="Vollmers J."/>
            <person name="Rivas-Marin E."/>
            <person name="Kohn T."/>
            <person name="Peeters S.H."/>
            <person name="Heuer A."/>
            <person name="Rast P."/>
            <person name="Oberbeckmann S."/>
            <person name="Bunk B."/>
            <person name="Jeske O."/>
            <person name="Meyerdierks A."/>
            <person name="Storesund J.E."/>
            <person name="Kallscheuer N."/>
            <person name="Luecker S."/>
            <person name="Lage O.M."/>
            <person name="Pohl T."/>
            <person name="Merkel B.J."/>
            <person name="Hornburger P."/>
            <person name="Mueller R.-W."/>
            <person name="Bruemmer F."/>
            <person name="Labrenz M."/>
            <person name="Spormann A.M."/>
            <person name="Op den Camp H."/>
            <person name="Overmann J."/>
            <person name="Amann R."/>
            <person name="Jetten M.S.M."/>
            <person name="Mascher T."/>
            <person name="Medema M.H."/>
            <person name="Devos D.P."/>
            <person name="Kaster A.-K."/>
            <person name="Ovreas L."/>
            <person name="Rohde M."/>
            <person name="Galperin M.Y."/>
            <person name="Jogler C."/>
        </authorList>
    </citation>
    <scope>NUCLEOTIDE SEQUENCE [LARGE SCALE GENOMIC DNA]</scope>
    <source>
        <strain evidence="2 3">FF011L</strain>
    </source>
</reference>
<accession>A0A517MC01</accession>
<evidence type="ECO:0000313" key="2">
    <source>
        <dbReference type="EMBL" id="QDS92419.1"/>
    </source>
</evidence>
<keyword evidence="1" id="KW-0812">Transmembrane</keyword>
<sequence>MSNDSLSSQLSEVPWRLVVCVLLVGVAAIWWLSRPPVKLDDNQYATTIALYRICNQRSDAGLDQIELLLEASLEESGQVDAAVKAMQRIIEDGREGHWQQATADCRLLLDSQVKR</sequence>
<evidence type="ECO:0000256" key="1">
    <source>
        <dbReference type="SAM" id="Phobius"/>
    </source>
</evidence>
<dbReference type="AlphaFoldDB" id="A0A517MC01"/>
<dbReference type="OrthoDB" id="290183at2"/>
<organism evidence="2 3">
    <name type="scientific">Roseimaritima multifibrata</name>
    <dbReference type="NCBI Taxonomy" id="1930274"/>
    <lineage>
        <taxon>Bacteria</taxon>
        <taxon>Pseudomonadati</taxon>
        <taxon>Planctomycetota</taxon>
        <taxon>Planctomycetia</taxon>
        <taxon>Pirellulales</taxon>
        <taxon>Pirellulaceae</taxon>
        <taxon>Roseimaritima</taxon>
    </lineage>
</organism>
<evidence type="ECO:0000313" key="3">
    <source>
        <dbReference type="Proteomes" id="UP000320672"/>
    </source>
</evidence>
<dbReference type="RefSeq" id="WP_145350675.1">
    <property type="nucleotide sequence ID" value="NZ_CP036262.1"/>
</dbReference>
<dbReference type="Proteomes" id="UP000320672">
    <property type="component" value="Chromosome"/>
</dbReference>
<proteinExistence type="predicted"/>
<name>A0A517MC01_9BACT</name>